<comment type="caution">
    <text evidence="7">The sequence shown here is derived from an EMBL/GenBank/DDBJ whole genome shotgun (WGS) entry which is preliminary data.</text>
</comment>
<evidence type="ECO:0000259" key="6">
    <source>
        <dbReference type="PROSITE" id="PS52004"/>
    </source>
</evidence>
<keyword evidence="2" id="KW-0597">Phosphoprotein</keyword>
<dbReference type="RefSeq" id="WP_094184713.1">
    <property type="nucleotide sequence ID" value="NZ_BAVR01000004.1"/>
</dbReference>
<dbReference type="InterPro" id="IPR050091">
    <property type="entry name" value="PKS_NRPS_Biosynth_Enz"/>
</dbReference>
<dbReference type="SUPFAM" id="SSF52151">
    <property type="entry name" value="FabD/lysophospholipase-like"/>
    <property type="match status" value="1"/>
</dbReference>
<dbReference type="GO" id="GO:0005886">
    <property type="term" value="C:plasma membrane"/>
    <property type="evidence" value="ECO:0007669"/>
    <property type="project" value="TreeGrafter"/>
</dbReference>
<dbReference type="Gene3D" id="3.30.70.250">
    <property type="entry name" value="Malonyl-CoA ACP transacylase, ACP-binding"/>
    <property type="match status" value="1"/>
</dbReference>
<organism evidence="7 8">
    <name type="scientific">Acetivibrio straminisolvens JCM 21531</name>
    <dbReference type="NCBI Taxonomy" id="1294263"/>
    <lineage>
        <taxon>Bacteria</taxon>
        <taxon>Bacillati</taxon>
        <taxon>Bacillota</taxon>
        <taxon>Clostridia</taxon>
        <taxon>Eubacteriales</taxon>
        <taxon>Oscillospiraceae</taxon>
        <taxon>Acetivibrio</taxon>
    </lineage>
</organism>
<proteinExistence type="predicted"/>
<dbReference type="InterPro" id="IPR014031">
    <property type="entry name" value="Ketoacyl_synth_C"/>
</dbReference>
<dbReference type="GO" id="GO:0004315">
    <property type="term" value="F:3-oxoacyl-[acyl-carrier-protein] synthase activity"/>
    <property type="evidence" value="ECO:0007669"/>
    <property type="project" value="InterPro"/>
</dbReference>
<feature type="domain" description="Ketosynthase family 3 (KS3)" evidence="6">
    <location>
        <begin position="700"/>
        <end position="1155"/>
    </location>
</feature>
<dbReference type="InterPro" id="IPR009081">
    <property type="entry name" value="PP-bd_ACP"/>
</dbReference>
<evidence type="ECO:0000313" key="7">
    <source>
        <dbReference type="EMBL" id="GAE87148.1"/>
    </source>
</evidence>
<dbReference type="Pfam" id="PF00698">
    <property type="entry name" value="Acyl_transf_1"/>
    <property type="match status" value="1"/>
</dbReference>
<dbReference type="SMART" id="SM00825">
    <property type="entry name" value="PKS_KS"/>
    <property type="match status" value="1"/>
</dbReference>
<dbReference type="OrthoDB" id="9765680at2"/>
<feature type="transmembrane region" description="Helical" evidence="4">
    <location>
        <begin position="84"/>
        <end position="108"/>
    </location>
</feature>
<dbReference type="InterPro" id="IPR016036">
    <property type="entry name" value="Malonyl_transacylase_ACP-bd"/>
</dbReference>
<dbReference type="InterPro" id="IPR018201">
    <property type="entry name" value="Ketoacyl_synth_AS"/>
</dbReference>
<accession>W4V2T8</accession>
<keyword evidence="8" id="KW-1185">Reference proteome</keyword>
<dbReference type="Gene3D" id="3.40.47.10">
    <property type="match status" value="1"/>
</dbReference>
<protein>
    <submittedName>
        <fullName evidence="7">Malonyl CoA-acyl carrier protein transacylase</fullName>
    </submittedName>
</protein>
<dbReference type="SUPFAM" id="SSF56801">
    <property type="entry name" value="Acetyl-CoA synthetase-like"/>
    <property type="match status" value="1"/>
</dbReference>
<dbReference type="Pfam" id="PF02801">
    <property type="entry name" value="Ketoacyl-synt_C"/>
    <property type="match status" value="1"/>
</dbReference>
<keyword evidence="4" id="KW-0812">Transmembrane</keyword>
<dbReference type="InterPro" id="IPR000873">
    <property type="entry name" value="AMP-dep_synth/lig_dom"/>
</dbReference>
<dbReference type="InterPro" id="IPR045851">
    <property type="entry name" value="AMP-bd_C_sf"/>
</dbReference>
<dbReference type="Gene3D" id="3.30.70.3290">
    <property type="match status" value="1"/>
</dbReference>
<evidence type="ECO:0000256" key="3">
    <source>
        <dbReference type="ARBA" id="ARBA00022679"/>
    </source>
</evidence>
<dbReference type="PANTHER" id="PTHR43775">
    <property type="entry name" value="FATTY ACID SYNTHASE"/>
    <property type="match status" value="1"/>
</dbReference>
<dbReference type="GO" id="GO:0004312">
    <property type="term" value="F:fatty acid synthase activity"/>
    <property type="evidence" value="ECO:0007669"/>
    <property type="project" value="TreeGrafter"/>
</dbReference>
<sequence length="1505" mass="167767">MKSSKENNNKRLSEAKGADITGKYLKKGNIAYLLIDSAKNRQDEGMTFIMDDDSELFMSYEQIRQRAILRLGGMQKAGLKKGQYVILLLDNNIEFVITFWACIFGGIIPAPLTYPVSTNSTSTVSKKIVSVWEVLGKPYILSDRNLVERADEFRQTVGNSGMKIFDVTEYDIDAGEGKMDLAESNSTAFIQFSSGSTSTPKGVILTHSNLLTNIEGIISSAGLTEEDSSLGWMPYQHDMGLIGFHLTTTALGITQINMTPYKFVKKPELWLELISKHRITLTGSPNFGYKLVLNRIKREQLKQLDLSCLRYIFNGAEPISVSLMEKFMEKLSVCGLRKNTMFTVYGMAEACLAVCFPIPYEEPVVHSVSREDLVSKSKVTYKDREDKDVLLLADEGYPVRGIEVRIVDEKGNVVTEGTVGEIQIRGGNVTSGYINNPEANKACFQDGWLKTGDTGFMINGRVTVVGRLKDIIFVNGQNFFAHDIEAVIEEMEGVKFGKTIVCGWHDEKEGREKVALFSTMRIKKDEAAPFYSKIVKHVNEVFGIPIDYVVNVPSIPKTTSGKIQRFALVEAFRNGAYKGKVMECSDMLCQYREEDLDRPENESKLAQTIRSIWAKALEKPENTIPYDQPFLSIGGTSIKAIQVLNLLEEELGLNLTHDILIKCRTVKDMEEYIENMQKNGKLPVESVSQNHEQNAGMDEDDDIAVISMACRFPDSKSPEEFWSNIVKGKSSIGEIPLERWNADDYYSKEQEFGKTYCRTGAFIDNCYDFDAGLFNIADEEAEIMDPQQRIVLELMFELIERAGYSRQSVDGKRIALYLTASNNSFYEYHLNTLNKMRLQKFKSVSKLSEEQQESLMKEWDTLGVTEAHPNILVDNIPNMIAARASQEFNLKGPALVVDTACSSSLVALHMACESIKRGECEMAVAGGINLLLTPTSYIYFSSAGALSRSGESKVFDADADGFVPGEGAGLVLLKPLKKAIADKDDILAVIKASAINNDGRSIGVMSPNPDGQREVIESLYRKSNMNPATIQYVETHGTGTKIGDPSEIRALDNAYKNLNPALNSIAVGSIKANIGHLLNAAGIASFIKVVLALKNKKIPPQINVYTPNPMIKFERTPFYIPMEAKDWEISGESARRAAINSFGFGGTNCHIVVEENPENAEVVPKEQNEMPKHLLCLSANTQNSLRQKIANLADFLEKNSEYSIGDVCYTENVLRTSFKHRCFTQAKDMEELIKNLRNIKLQETVRDISPKVAFMFTGQGSQYVKMGWELYRNLPGFKKYMDICSEAFLPYINARITDLIYGEEADDKILAQTNITQPVMFAIDYSLGMLMLDLGVKPQYVMGHSLGEWVAACVAGAVSLEDAARLVSLRGRLMSELKSNGAMAAVFTSAANIDVLLEQYKDSLWVAGYNVTHQVVSGKAEAMDEFMQQLQKKGIVAKRLNVSQAFHTPLMTPMLNDFRKALEATTFHTPNIAIVSNITAENYDKPFTAEYWLEHILGAVNSNRV</sequence>
<dbReference type="PANTHER" id="PTHR43775:SF37">
    <property type="entry name" value="SI:DKEY-61P9.11"/>
    <property type="match status" value="1"/>
</dbReference>
<dbReference type="InterPro" id="IPR001227">
    <property type="entry name" value="Ac_transferase_dom_sf"/>
</dbReference>
<dbReference type="STRING" id="1294263.JCM21531_497"/>
<evidence type="ECO:0000256" key="2">
    <source>
        <dbReference type="ARBA" id="ARBA00022553"/>
    </source>
</evidence>
<evidence type="ECO:0000256" key="4">
    <source>
        <dbReference type="SAM" id="Phobius"/>
    </source>
</evidence>
<dbReference type="InterPro" id="IPR016039">
    <property type="entry name" value="Thiolase-like"/>
</dbReference>
<name>W4V2T8_9FIRM</name>
<dbReference type="SUPFAM" id="SSF47336">
    <property type="entry name" value="ACP-like"/>
    <property type="match status" value="1"/>
</dbReference>
<dbReference type="SMART" id="SM00827">
    <property type="entry name" value="PKS_AT"/>
    <property type="match status" value="1"/>
</dbReference>
<dbReference type="Pfam" id="PF00109">
    <property type="entry name" value="ketoacyl-synt"/>
    <property type="match status" value="1"/>
</dbReference>
<dbReference type="InterPro" id="IPR014030">
    <property type="entry name" value="Ketoacyl_synth_N"/>
</dbReference>
<dbReference type="Proteomes" id="UP000019109">
    <property type="component" value="Unassembled WGS sequence"/>
</dbReference>
<gene>
    <name evidence="7" type="ORF">JCM21531_497</name>
</gene>
<dbReference type="SUPFAM" id="SSF55048">
    <property type="entry name" value="Probable ACP-binding domain of malonyl-CoA ACP transacylase"/>
    <property type="match status" value="1"/>
</dbReference>
<dbReference type="InterPro" id="IPR036736">
    <property type="entry name" value="ACP-like_sf"/>
</dbReference>
<dbReference type="PROSITE" id="PS52004">
    <property type="entry name" value="KS3_2"/>
    <property type="match status" value="1"/>
</dbReference>
<dbReference type="InterPro" id="IPR042099">
    <property type="entry name" value="ANL_N_sf"/>
</dbReference>
<dbReference type="CDD" id="cd00833">
    <property type="entry name" value="PKS"/>
    <property type="match status" value="1"/>
</dbReference>
<feature type="domain" description="Carrier" evidence="5">
    <location>
        <begin position="600"/>
        <end position="677"/>
    </location>
</feature>
<dbReference type="PROSITE" id="PS00606">
    <property type="entry name" value="KS3_1"/>
    <property type="match status" value="1"/>
</dbReference>
<evidence type="ECO:0000256" key="1">
    <source>
        <dbReference type="ARBA" id="ARBA00022450"/>
    </source>
</evidence>
<dbReference type="Gene3D" id="3.40.366.10">
    <property type="entry name" value="Malonyl-Coenzyme A Acyl Carrier Protein, domain 2"/>
    <property type="match status" value="1"/>
</dbReference>
<dbReference type="InterPro" id="IPR020841">
    <property type="entry name" value="PKS_Beta-ketoAc_synthase_dom"/>
</dbReference>
<dbReference type="Gene3D" id="1.10.1200.10">
    <property type="entry name" value="ACP-like"/>
    <property type="match status" value="1"/>
</dbReference>
<keyword evidence="1" id="KW-0596">Phosphopantetheine</keyword>
<dbReference type="Pfam" id="PF22621">
    <property type="entry name" value="CurL-like_PKS_C"/>
    <property type="match status" value="1"/>
</dbReference>
<dbReference type="SUPFAM" id="SSF53901">
    <property type="entry name" value="Thiolase-like"/>
    <property type="match status" value="1"/>
</dbReference>
<dbReference type="GO" id="GO:0005737">
    <property type="term" value="C:cytoplasm"/>
    <property type="evidence" value="ECO:0007669"/>
    <property type="project" value="TreeGrafter"/>
</dbReference>
<dbReference type="GO" id="GO:0006633">
    <property type="term" value="P:fatty acid biosynthetic process"/>
    <property type="evidence" value="ECO:0007669"/>
    <property type="project" value="InterPro"/>
</dbReference>
<dbReference type="InterPro" id="IPR016035">
    <property type="entry name" value="Acyl_Trfase/lysoPLipase"/>
</dbReference>
<evidence type="ECO:0000259" key="5">
    <source>
        <dbReference type="PROSITE" id="PS50075"/>
    </source>
</evidence>
<dbReference type="PROSITE" id="PS50075">
    <property type="entry name" value="CARRIER"/>
    <property type="match status" value="1"/>
</dbReference>
<keyword evidence="4" id="KW-0472">Membrane</keyword>
<dbReference type="Gene3D" id="3.40.50.12780">
    <property type="entry name" value="N-terminal domain of ligase-like"/>
    <property type="match status" value="1"/>
</dbReference>
<dbReference type="InterPro" id="IPR014043">
    <property type="entry name" value="Acyl_transferase_dom"/>
</dbReference>
<dbReference type="EMBL" id="BAVR01000004">
    <property type="protein sequence ID" value="GAE87148.1"/>
    <property type="molecule type" value="Genomic_DNA"/>
</dbReference>
<dbReference type="Pfam" id="PF00550">
    <property type="entry name" value="PP-binding"/>
    <property type="match status" value="1"/>
</dbReference>
<dbReference type="PROSITE" id="PS00455">
    <property type="entry name" value="AMP_BINDING"/>
    <property type="match status" value="1"/>
</dbReference>
<reference evidence="7" key="1">
    <citation type="journal article" date="2014" name="Genome Announc.">
        <title>Draft Genome Sequence of Clostridium straminisolvens Strain JCM 21531T, Isolated from a Cellulose-Degrading Bacterial Community.</title>
        <authorList>
            <person name="Yuki M."/>
            <person name="Oshima K."/>
            <person name="Suda W."/>
            <person name="Sakamoto M."/>
            <person name="Kitamura K."/>
            <person name="Iida T."/>
            <person name="Hattori M."/>
            <person name="Ohkuma M."/>
        </authorList>
    </citation>
    <scope>NUCLEOTIDE SEQUENCE [LARGE SCALE GENOMIC DNA]</scope>
    <source>
        <strain evidence="7">JCM 21531</strain>
    </source>
</reference>
<evidence type="ECO:0000313" key="8">
    <source>
        <dbReference type="Proteomes" id="UP000019109"/>
    </source>
</evidence>
<dbReference type="GO" id="GO:0071770">
    <property type="term" value="P:DIM/DIP cell wall layer assembly"/>
    <property type="evidence" value="ECO:0007669"/>
    <property type="project" value="TreeGrafter"/>
</dbReference>
<dbReference type="Gene3D" id="3.30.300.30">
    <property type="match status" value="1"/>
</dbReference>
<keyword evidence="3" id="KW-0808">Transferase</keyword>
<keyword evidence="4" id="KW-1133">Transmembrane helix</keyword>
<dbReference type="InterPro" id="IPR020845">
    <property type="entry name" value="AMP-binding_CS"/>
</dbReference>
<dbReference type="Pfam" id="PF00501">
    <property type="entry name" value="AMP-binding"/>
    <property type="match status" value="1"/>
</dbReference>